<dbReference type="SFLD" id="SFLDS00019">
    <property type="entry name" value="Glutathione_Transferase_(cytos"/>
    <property type="match status" value="1"/>
</dbReference>
<dbReference type="CDD" id="cd03187">
    <property type="entry name" value="GST_C_Phi"/>
    <property type="match status" value="1"/>
</dbReference>
<evidence type="ECO:0000256" key="4">
    <source>
        <dbReference type="ARBA" id="ARBA00047960"/>
    </source>
</evidence>
<keyword evidence="8" id="KW-1185">Reference proteome</keyword>
<comment type="caution">
    <text evidence="7">The sequence shown here is derived from an EMBL/GenBank/DDBJ whole genome shotgun (WGS) entry which is preliminary data.</text>
</comment>
<dbReference type="SFLD" id="SFLDG01154">
    <property type="entry name" value="Main.5:_Phi-like"/>
    <property type="match status" value="1"/>
</dbReference>
<feature type="domain" description="GST N-terminal" evidence="5">
    <location>
        <begin position="1"/>
        <end position="83"/>
    </location>
</feature>
<dbReference type="Proteomes" id="UP001605036">
    <property type="component" value="Unassembled WGS sequence"/>
</dbReference>
<dbReference type="PROSITE" id="PS50405">
    <property type="entry name" value="GST_CTER"/>
    <property type="match status" value="1"/>
</dbReference>
<evidence type="ECO:0000259" key="5">
    <source>
        <dbReference type="PROSITE" id="PS50404"/>
    </source>
</evidence>
<protein>
    <recommendedName>
        <fullName evidence="2">glutathione transferase</fullName>
        <ecNumber evidence="2">2.5.1.18</ecNumber>
    </recommendedName>
</protein>
<dbReference type="InterPro" id="IPR004046">
    <property type="entry name" value="GST_C"/>
</dbReference>
<dbReference type="InterPro" id="IPR004045">
    <property type="entry name" value="Glutathione_S-Trfase_N"/>
</dbReference>
<dbReference type="InterPro" id="IPR034347">
    <property type="entry name" value="GST_Phi_C"/>
</dbReference>
<dbReference type="PROSITE" id="PS50404">
    <property type="entry name" value="GST_NTER"/>
    <property type="match status" value="1"/>
</dbReference>
<dbReference type="Gene3D" id="3.40.30.10">
    <property type="entry name" value="Glutaredoxin"/>
    <property type="match status" value="1"/>
</dbReference>
<dbReference type="Pfam" id="PF02798">
    <property type="entry name" value="GST_N"/>
    <property type="match status" value="1"/>
</dbReference>
<evidence type="ECO:0000313" key="8">
    <source>
        <dbReference type="Proteomes" id="UP001605036"/>
    </source>
</evidence>
<dbReference type="EMBL" id="JBHFFA010000007">
    <property type="protein sequence ID" value="KAL2611891.1"/>
    <property type="molecule type" value="Genomic_DNA"/>
</dbReference>
<comment type="catalytic activity">
    <reaction evidence="4">
        <text>RX + glutathione = an S-substituted glutathione + a halide anion + H(+)</text>
        <dbReference type="Rhea" id="RHEA:16437"/>
        <dbReference type="ChEBI" id="CHEBI:15378"/>
        <dbReference type="ChEBI" id="CHEBI:16042"/>
        <dbReference type="ChEBI" id="CHEBI:17792"/>
        <dbReference type="ChEBI" id="CHEBI:57925"/>
        <dbReference type="ChEBI" id="CHEBI:90779"/>
        <dbReference type="EC" id="2.5.1.18"/>
    </reaction>
</comment>
<dbReference type="InterPro" id="IPR010987">
    <property type="entry name" value="Glutathione-S-Trfase_C-like"/>
</dbReference>
<name>A0ABD1XVG3_9MARC</name>
<proteinExistence type="inferred from homology"/>
<dbReference type="FunFam" id="3.40.30.10:FF:000016">
    <property type="entry name" value="Glutathione S-transferase F2"/>
    <property type="match status" value="1"/>
</dbReference>
<dbReference type="Gene3D" id="1.20.1050.10">
    <property type="match status" value="1"/>
</dbReference>
<dbReference type="SFLD" id="SFLDG00358">
    <property type="entry name" value="Main_(cytGST)"/>
    <property type="match status" value="1"/>
</dbReference>
<dbReference type="AlphaFoldDB" id="A0ABD1XVG3"/>
<reference evidence="7 8" key="1">
    <citation type="submission" date="2024-09" db="EMBL/GenBank/DDBJ databases">
        <title>Chromosome-scale assembly of Riccia fluitans.</title>
        <authorList>
            <person name="Paukszto L."/>
            <person name="Sawicki J."/>
            <person name="Karawczyk K."/>
            <person name="Piernik-Szablinska J."/>
            <person name="Szczecinska M."/>
            <person name="Mazdziarz M."/>
        </authorList>
    </citation>
    <scope>NUCLEOTIDE SEQUENCE [LARGE SCALE GENOMIC DNA]</scope>
    <source>
        <strain evidence="7">Rf_01</strain>
        <tissue evidence="7">Aerial parts of the thallus</tissue>
    </source>
</reference>
<dbReference type="SUPFAM" id="SSF52833">
    <property type="entry name" value="Thioredoxin-like"/>
    <property type="match status" value="1"/>
</dbReference>
<dbReference type="FunFam" id="1.20.1050.10:FF:000004">
    <property type="entry name" value="Glutathione S-transferase F2"/>
    <property type="match status" value="1"/>
</dbReference>
<dbReference type="EC" id="2.5.1.18" evidence="2"/>
<organism evidence="7 8">
    <name type="scientific">Riccia fluitans</name>
    <dbReference type="NCBI Taxonomy" id="41844"/>
    <lineage>
        <taxon>Eukaryota</taxon>
        <taxon>Viridiplantae</taxon>
        <taxon>Streptophyta</taxon>
        <taxon>Embryophyta</taxon>
        <taxon>Marchantiophyta</taxon>
        <taxon>Marchantiopsida</taxon>
        <taxon>Marchantiidae</taxon>
        <taxon>Marchantiales</taxon>
        <taxon>Ricciaceae</taxon>
        <taxon>Riccia</taxon>
    </lineage>
</organism>
<dbReference type="Pfam" id="PF00043">
    <property type="entry name" value="GST_C"/>
    <property type="match status" value="1"/>
</dbReference>
<dbReference type="CDD" id="cd03053">
    <property type="entry name" value="GST_N_Phi"/>
    <property type="match status" value="1"/>
</dbReference>
<dbReference type="GO" id="GO:0009636">
    <property type="term" value="P:response to toxic substance"/>
    <property type="evidence" value="ECO:0007669"/>
    <property type="project" value="UniProtKB-ARBA"/>
</dbReference>
<dbReference type="GO" id="GO:0004364">
    <property type="term" value="F:glutathione transferase activity"/>
    <property type="evidence" value="ECO:0007669"/>
    <property type="project" value="UniProtKB-EC"/>
</dbReference>
<dbReference type="PANTHER" id="PTHR43900">
    <property type="entry name" value="GLUTATHIONE S-TRANSFERASE RHO"/>
    <property type="match status" value="1"/>
</dbReference>
<evidence type="ECO:0000313" key="7">
    <source>
        <dbReference type="EMBL" id="KAL2611891.1"/>
    </source>
</evidence>
<evidence type="ECO:0000256" key="2">
    <source>
        <dbReference type="ARBA" id="ARBA00012452"/>
    </source>
</evidence>
<dbReference type="InterPro" id="IPR040079">
    <property type="entry name" value="Glutathione_S-Trfase"/>
</dbReference>
<evidence type="ECO:0000256" key="1">
    <source>
        <dbReference type="ARBA" id="ARBA00010128"/>
    </source>
</evidence>
<sequence>MTVKLHGDVTSTCTGRVLITLYEKGIEDVEIVNVDLAKGEHKKPEFLKKQPFGQVPYIEDGDLKLFESRAIARTLAAKYASQGTPLYGSTPNEKALVEQWLEVEAQNYNGPIATIVYHLVFAPMFGQTGDNDVAAAQKAKLESVLDVYEKRLLESKYLAGDFFSLADLSHIPYTYYLIKKAQQGDIYDSRPHVKAWTDSLLSRPSTQRWLKLAGFTQ</sequence>
<dbReference type="SUPFAM" id="SSF47616">
    <property type="entry name" value="GST C-terminal domain-like"/>
    <property type="match status" value="1"/>
</dbReference>
<accession>A0ABD1XVG3</accession>
<comment type="similarity">
    <text evidence="1">Belongs to the GST superfamily. Phi family.</text>
</comment>
<dbReference type="PANTHER" id="PTHR43900:SF3">
    <property type="entry name" value="GLUTATHIONE S-TRANSFERASE RHO"/>
    <property type="match status" value="1"/>
</dbReference>
<dbReference type="InterPro" id="IPR036282">
    <property type="entry name" value="Glutathione-S-Trfase_C_sf"/>
</dbReference>
<gene>
    <name evidence="7" type="ORF">R1flu_023583</name>
</gene>
<keyword evidence="3" id="KW-0808">Transferase</keyword>
<evidence type="ECO:0000259" key="6">
    <source>
        <dbReference type="PROSITE" id="PS50405"/>
    </source>
</evidence>
<feature type="domain" description="GST C-terminal" evidence="6">
    <location>
        <begin position="90"/>
        <end position="217"/>
    </location>
</feature>
<evidence type="ECO:0000256" key="3">
    <source>
        <dbReference type="ARBA" id="ARBA00022679"/>
    </source>
</evidence>
<dbReference type="InterPro" id="IPR036249">
    <property type="entry name" value="Thioredoxin-like_sf"/>
</dbReference>